<name>X0WRT4_9ZZZZ</name>
<dbReference type="AlphaFoldDB" id="X0WRT4"/>
<proteinExistence type="predicted"/>
<evidence type="ECO:0000313" key="1">
    <source>
        <dbReference type="EMBL" id="GAG15401.1"/>
    </source>
</evidence>
<sequence length="97" mass="11567">IEGFNLSPFAFNGIADCWIEKNKEKLDEFKKDKSKGMDAEIINELIENYKKAIYYYGRAMCRNEYFIERNIPKIAELRQEIEQIKQQKEQEPQSTPK</sequence>
<protein>
    <submittedName>
        <fullName evidence="1">Uncharacterized protein</fullName>
    </submittedName>
</protein>
<comment type="caution">
    <text evidence="1">The sequence shown here is derived from an EMBL/GenBank/DDBJ whole genome shotgun (WGS) entry which is preliminary data.</text>
</comment>
<feature type="non-terminal residue" evidence="1">
    <location>
        <position position="1"/>
    </location>
</feature>
<organism evidence="1">
    <name type="scientific">marine sediment metagenome</name>
    <dbReference type="NCBI Taxonomy" id="412755"/>
    <lineage>
        <taxon>unclassified sequences</taxon>
        <taxon>metagenomes</taxon>
        <taxon>ecological metagenomes</taxon>
    </lineage>
</organism>
<gene>
    <name evidence="1" type="ORF">S01H1_56019</name>
</gene>
<reference evidence="1" key="1">
    <citation type="journal article" date="2014" name="Front. Microbiol.">
        <title>High frequency of phylogenetically diverse reductive dehalogenase-homologous genes in deep subseafloor sedimentary metagenomes.</title>
        <authorList>
            <person name="Kawai M."/>
            <person name="Futagami T."/>
            <person name="Toyoda A."/>
            <person name="Takaki Y."/>
            <person name="Nishi S."/>
            <person name="Hori S."/>
            <person name="Arai W."/>
            <person name="Tsubouchi T."/>
            <person name="Morono Y."/>
            <person name="Uchiyama I."/>
            <person name="Ito T."/>
            <person name="Fujiyama A."/>
            <person name="Inagaki F."/>
            <person name="Takami H."/>
        </authorList>
    </citation>
    <scope>NUCLEOTIDE SEQUENCE</scope>
    <source>
        <strain evidence="1">Expedition CK06-06</strain>
    </source>
</reference>
<accession>X0WRT4</accession>
<dbReference type="EMBL" id="BARS01036442">
    <property type="protein sequence ID" value="GAG15401.1"/>
    <property type="molecule type" value="Genomic_DNA"/>
</dbReference>